<keyword evidence="1" id="KW-0812">Transmembrane</keyword>
<evidence type="ECO:0000259" key="2">
    <source>
        <dbReference type="Pfam" id="PF05569"/>
    </source>
</evidence>
<dbReference type="PANTHER" id="PTHR34978">
    <property type="entry name" value="POSSIBLE SENSOR-TRANSDUCER PROTEIN BLAR"/>
    <property type="match status" value="1"/>
</dbReference>
<keyword evidence="1" id="KW-1133">Transmembrane helix</keyword>
<feature type="transmembrane region" description="Helical" evidence="1">
    <location>
        <begin position="36"/>
        <end position="55"/>
    </location>
</feature>
<organism evidence="3 4">
    <name type="scientific">Mucilaginibacter antarcticus</name>
    <dbReference type="NCBI Taxonomy" id="1855725"/>
    <lineage>
        <taxon>Bacteria</taxon>
        <taxon>Pseudomonadati</taxon>
        <taxon>Bacteroidota</taxon>
        <taxon>Sphingobacteriia</taxon>
        <taxon>Sphingobacteriales</taxon>
        <taxon>Sphingobacteriaceae</taxon>
        <taxon>Mucilaginibacter</taxon>
    </lineage>
</organism>
<feature type="transmembrane region" description="Helical" evidence="1">
    <location>
        <begin position="272"/>
        <end position="292"/>
    </location>
</feature>
<evidence type="ECO:0000313" key="3">
    <source>
        <dbReference type="EMBL" id="MFD2864444.1"/>
    </source>
</evidence>
<dbReference type="RefSeq" id="WP_377124979.1">
    <property type="nucleotide sequence ID" value="NZ_JBHUON010000006.1"/>
</dbReference>
<keyword evidence="1" id="KW-0472">Membrane</keyword>
<dbReference type="Proteomes" id="UP001597601">
    <property type="component" value="Unassembled WGS sequence"/>
</dbReference>
<dbReference type="CDD" id="cd07341">
    <property type="entry name" value="M56_BlaR1_MecR1_like"/>
    <property type="match status" value="1"/>
</dbReference>
<reference evidence="4" key="1">
    <citation type="journal article" date="2019" name="Int. J. Syst. Evol. Microbiol.">
        <title>The Global Catalogue of Microorganisms (GCM) 10K type strain sequencing project: providing services to taxonomists for standard genome sequencing and annotation.</title>
        <authorList>
            <consortium name="The Broad Institute Genomics Platform"/>
            <consortium name="The Broad Institute Genome Sequencing Center for Infectious Disease"/>
            <person name="Wu L."/>
            <person name="Ma J."/>
        </authorList>
    </citation>
    <scope>NUCLEOTIDE SEQUENCE [LARGE SCALE GENOMIC DNA]</scope>
    <source>
        <strain evidence="4">KCTC 52232</strain>
    </source>
</reference>
<evidence type="ECO:0000256" key="1">
    <source>
        <dbReference type="SAM" id="Phobius"/>
    </source>
</evidence>
<dbReference type="EMBL" id="JBHUON010000006">
    <property type="protein sequence ID" value="MFD2864444.1"/>
    <property type="molecule type" value="Genomic_DNA"/>
</dbReference>
<dbReference type="PANTHER" id="PTHR34978:SF3">
    <property type="entry name" value="SLR0241 PROTEIN"/>
    <property type="match status" value="1"/>
</dbReference>
<name>A0ABW5XL52_9SPHI</name>
<dbReference type="Pfam" id="PF05569">
    <property type="entry name" value="Peptidase_M56"/>
    <property type="match status" value="1"/>
</dbReference>
<dbReference type="InterPro" id="IPR008756">
    <property type="entry name" value="Peptidase_M56"/>
</dbReference>
<evidence type="ECO:0000313" key="4">
    <source>
        <dbReference type="Proteomes" id="UP001597601"/>
    </source>
</evidence>
<gene>
    <name evidence="3" type="ORF">ACFSYC_07055</name>
</gene>
<feature type="domain" description="Peptidase M56" evidence="2">
    <location>
        <begin position="165"/>
        <end position="261"/>
    </location>
</feature>
<comment type="caution">
    <text evidence="3">The sequence shown here is derived from an EMBL/GenBank/DDBJ whole genome shotgun (WGS) entry which is preliminary data.</text>
</comment>
<protein>
    <submittedName>
        <fullName evidence="3">M56 family metallopeptidase</fullName>
    </submittedName>
</protein>
<keyword evidence="4" id="KW-1185">Reference proteome</keyword>
<accession>A0ABW5XL52</accession>
<feature type="transmembrane region" description="Helical" evidence="1">
    <location>
        <begin position="99"/>
        <end position="117"/>
    </location>
</feature>
<proteinExistence type="predicted"/>
<dbReference type="InterPro" id="IPR052173">
    <property type="entry name" value="Beta-lactam_resp_regulator"/>
</dbReference>
<feature type="transmembrane region" description="Helical" evidence="1">
    <location>
        <begin position="6"/>
        <end position="24"/>
    </location>
</feature>
<sequence>MNWLYYLAEANLYVGVFYLAYYLFLRNETYYQLSRVYLIGSCVVAFALPVLQLGVLKPVEIVQPATVAQPLQIMADLPQLPVVISAPVVMEPTMTADDYLWYIYLVGVAVLSIALMIKLNALNKLMRNAKSTQQTGYKLVQLPQSDTAFSFFNYLFIGNNAHGAHTIMRHELVHIRQKHSVDIMFLEFLKIINWFNPFIYLIQNSLKTVHEYIADEQTAAHETNPLSYATFLLNNAYGTGGPSVTHSFFNYNLLKRRIIMLNQKRSGNLARLRYLVAIPVCMASLCASTLAFSKTYGWIDIAPAKPITENPTAAKTEEITNLPSYTQQPTKFPPPSVYKKGYGRLMGHLQQKITWTKELKNEKNSYVGVSFNVGADKKISNIQVDRPAGNGFDAVAKAAFESFDGIVTAPAGKHTFMVNYFSDKGPVDRNVLNNTAYDVKLVIVRPKPGEVKVKFPPPVVEKTKRSAVHVDDKDGGYVAKGRLHNGAVPIQTLGPKNTKVLLIVDGKKHEFTPESLARYNAKSLIYLSCDEMKVYEQGNAYAEKTWGKYGKVAVLTGNASIRIEEFPFGEDKKSTPAIQPVEPKPIDQSKLLTREFVQYLQENIKFPKYPLDNNFVVTLDVNFTVVNNNITAIDLTRAEDKLAYVKRPNVKISDEILNTFRAEVLKAIRTAPIDNIAPGKYQLPVAFLYKKGKDLFEVVGFMMTKTNQGTLAGVYPIVVKPV</sequence>